<dbReference type="Proteomes" id="UP000238034">
    <property type="component" value="Unassembled WGS sequence"/>
</dbReference>
<organism evidence="3 4">
    <name type="scientific">Arcticibacter pallidicorallinus</name>
    <dbReference type="NCBI Taxonomy" id="1259464"/>
    <lineage>
        <taxon>Bacteria</taxon>
        <taxon>Pseudomonadati</taxon>
        <taxon>Bacteroidota</taxon>
        <taxon>Sphingobacteriia</taxon>
        <taxon>Sphingobacteriales</taxon>
        <taxon>Sphingobacteriaceae</taxon>
        <taxon>Arcticibacter</taxon>
    </lineage>
</organism>
<dbReference type="RefSeq" id="WP_106293011.1">
    <property type="nucleotide sequence ID" value="NZ_PVTH01000005.1"/>
</dbReference>
<name>A0A2T0U3T6_9SPHI</name>
<dbReference type="AlphaFoldDB" id="A0A2T0U3T6"/>
<evidence type="ECO:0000313" key="3">
    <source>
        <dbReference type="EMBL" id="PRY52585.1"/>
    </source>
</evidence>
<protein>
    <submittedName>
        <fullName evidence="3">DinB family protein</fullName>
    </submittedName>
</protein>
<reference evidence="3 4" key="1">
    <citation type="submission" date="2018-03" db="EMBL/GenBank/DDBJ databases">
        <title>Genomic Encyclopedia of Type Strains, Phase III (KMG-III): the genomes of soil and plant-associated and newly described type strains.</title>
        <authorList>
            <person name="Whitman W."/>
        </authorList>
    </citation>
    <scope>NUCLEOTIDE SEQUENCE [LARGE SCALE GENOMIC DNA]</scope>
    <source>
        <strain evidence="3 4">CGMCC 1.9313</strain>
    </source>
</reference>
<keyword evidence="1" id="KW-0732">Signal</keyword>
<accession>A0A2T0U3T6</accession>
<dbReference type="InterPro" id="IPR034660">
    <property type="entry name" value="DinB/YfiT-like"/>
</dbReference>
<dbReference type="EMBL" id="PVTH01000005">
    <property type="protein sequence ID" value="PRY52585.1"/>
    <property type="molecule type" value="Genomic_DNA"/>
</dbReference>
<dbReference type="InterPro" id="IPR024775">
    <property type="entry name" value="DinB-like"/>
</dbReference>
<comment type="caution">
    <text evidence="3">The sequence shown here is derived from an EMBL/GenBank/DDBJ whole genome shotgun (WGS) entry which is preliminary data.</text>
</comment>
<dbReference type="Pfam" id="PF12867">
    <property type="entry name" value="DinB_2"/>
    <property type="match status" value="1"/>
</dbReference>
<dbReference type="Gene3D" id="1.20.120.450">
    <property type="entry name" value="dinb family like domain"/>
    <property type="match status" value="1"/>
</dbReference>
<sequence>MKRLGYLLLVLLLAAGSINAQQVSNNQTSATSSNGKEFLLNYYQETFEALKKSTEGLSSAQLHFKPAADRWSVAQCMEHILATEKTLFDYAKQTMEKPATPERRSEVKSKDEEIVRGITDRSFKAKATDDITGKNQLNNVSDALTDLQNNRKVILGYLDAVKESDLRDHITDSPFGPIDAYQSFLFIAGHTSRHTLQIEEVKADKNFPKK</sequence>
<evidence type="ECO:0000313" key="4">
    <source>
        <dbReference type="Proteomes" id="UP000238034"/>
    </source>
</evidence>
<gene>
    <name evidence="3" type="ORF">B0I27_10551</name>
</gene>
<evidence type="ECO:0000256" key="1">
    <source>
        <dbReference type="SAM" id="SignalP"/>
    </source>
</evidence>
<keyword evidence="4" id="KW-1185">Reference proteome</keyword>
<feature type="signal peptide" evidence="1">
    <location>
        <begin position="1"/>
        <end position="20"/>
    </location>
</feature>
<feature type="chain" id="PRO_5015566205" evidence="1">
    <location>
        <begin position="21"/>
        <end position="210"/>
    </location>
</feature>
<proteinExistence type="predicted"/>
<dbReference type="SUPFAM" id="SSF109854">
    <property type="entry name" value="DinB/YfiT-like putative metalloenzymes"/>
    <property type="match status" value="1"/>
</dbReference>
<evidence type="ECO:0000259" key="2">
    <source>
        <dbReference type="Pfam" id="PF12867"/>
    </source>
</evidence>
<feature type="domain" description="DinB-like" evidence="2">
    <location>
        <begin position="44"/>
        <end position="198"/>
    </location>
</feature>
<dbReference type="OrthoDB" id="9807923at2"/>